<protein>
    <submittedName>
        <fullName evidence="5">Indolepyruvate ferredoxin oxidoreductase subunit alpha</fullName>
    </submittedName>
</protein>
<sequence>MAERSFVEEVKKLRLGQGEVFSGEGILAVAKALLESGVAYVAGYQGAPISHLMDVLADAQDILSEYGIRFENSASEATAAATLAASVNYPMRGAVTFKATAGTNVASDALANLASGGVLGGALIIVGEDYGEGSSIMQERSHAFAMKSQIWLLDPRPNLPSMVQAVKTGFELSEASHTPVMLQMRIRACHVHGQFICAENRAPSFMIKDALENPMRDIRRIVLPPASFLHEKEKIQDRWPAAVRFVQERGLNEFFAEYADDIGLALQGGCYNTVIRALNLLGLADVFGKSRIPLYVMNVAYPLIDEEFERFCHGKQAILVLEEGQPNFIEQNIANILRQRDITTRLHGKDLLPMAGEYNTATVLAGLRAFLERYNKIEAEVSVAACQVRIPAVTLPTLPIEEIPIEEKESLVEAVHTRPPGFCTGCPERPIFTAMKLLERELGQHHVSADIGCHLFAILPPFNLGNTTMGYGLGAAGAAALSALVANKRAISVMGDGGFWHNGLTSGIANSVFNRSDNLTIIVDNSYTSATGGQDILSSAALNPSRSTGHDIEKAVRGVGVKWVRIIRRTYDLKAMTHTLREALTTGEKGPKVVVAQSECMLNKQRREKKKLKDALAAGQRVVHERFGIDPDTCTGDHSCIRLSGCPSLSIKPNPDPLRTDPVATVLNSCVGCGLCGEVSHVAVLCPSFFRARIITNPSRWERLSHHIRKRIIGYLQGRDTKRRKQYDF</sequence>
<dbReference type="InterPro" id="IPR029061">
    <property type="entry name" value="THDP-binding"/>
</dbReference>
<evidence type="ECO:0000256" key="1">
    <source>
        <dbReference type="ARBA" id="ARBA00022723"/>
    </source>
</evidence>
<name>A0ABU4SHA1_9GAMM</name>
<evidence type="ECO:0000256" key="3">
    <source>
        <dbReference type="SAM" id="Coils"/>
    </source>
</evidence>
<keyword evidence="3" id="KW-0175">Coiled coil</keyword>
<dbReference type="EMBL" id="VCDP01000005">
    <property type="protein sequence ID" value="MDX7998032.1"/>
    <property type="molecule type" value="Genomic_DNA"/>
</dbReference>
<evidence type="ECO:0000259" key="4">
    <source>
        <dbReference type="PROSITE" id="PS51379"/>
    </source>
</evidence>
<evidence type="ECO:0000313" key="6">
    <source>
        <dbReference type="Proteomes" id="UP001271640"/>
    </source>
</evidence>
<organism evidence="5 6">
    <name type="scientific">Xenorhabdus littoralis</name>
    <dbReference type="NCBI Taxonomy" id="2582835"/>
    <lineage>
        <taxon>Bacteria</taxon>
        <taxon>Pseudomonadati</taxon>
        <taxon>Pseudomonadota</taxon>
        <taxon>Gammaproteobacteria</taxon>
        <taxon>Enterobacterales</taxon>
        <taxon>Morganellaceae</taxon>
        <taxon>Xenorhabdus</taxon>
    </lineage>
</organism>
<keyword evidence="1" id="KW-0479">Metal-binding</keyword>
<feature type="domain" description="4Fe-4S ferredoxin-type" evidence="4">
    <location>
        <begin position="625"/>
        <end position="656"/>
    </location>
</feature>
<dbReference type="Proteomes" id="UP001271640">
    <property type="component" value="Unassembled WGS sequence"/>
</dbReference>
<accession>A0ABU4SHA1</accession>
<keyword evidence="2" id="KW-0560">Oxidoreductase</keyword>
<gene>
    <name evidence="5" type="ORF">FE394_02170</name>
</gene>
<dbReference type="Pfam" id="PF02775">
    <property type="entry name" value="TPP_enzyme_C"/>
    <property type="match status" value="1"/>
</dbReference>
<evidence type="ECO:0000313" key="5">
    <source>
        <dbReference type="EMBL" id="MDX7998032.1"/>
    </source>
</evidence>
<dbReference type="Gene3D" id="3.40.50.970">
    <property type="match status" value="2"/>
</dbReference>
<reference evidence="6" key="1">
    <citation type="journal article" date="2024" name="Toxins">
        <title>Genome Sequence Analysis of Native Xenorhabdus Strains Isolated from Entomopathogenic Nematodes in Argentina.</title>
        <authorList>
            <person name="Palma L."/>
            <person name="Frizzo L."/>
            <person name="Kaiser S."/>
            <person name="Berry C."/>
            <person name="Caballero P."/>
            <person name="Bode H.B."/>
            <person name="Del Valle E.E."/>
        </authorList>
    </citation>
    <scope>NUCLEOTIDE SEQUENCE [LARGE SCALE GENOMIC DNA]</scope>
    <source>
        <strain evidence="6">Reich</strain>
    </source>
</reference>
<keyword evidence="6" id="KW-1185">Reference proteome</keyword>
<dbReference type="InterPro" id="IPR045025">
    <property type="entry name" value="HACL1-like"/>
</dbReference>
<comment type="caution">
    <text evidence="5">The sequence shown here is derived from an EMBL/GenBank/DDBJ whole genome shotgun (WGS) entry which is preliminary data.</text>
</comment>
<dbReference type="RefSeq" id="WP_319924763.1">
    <property type="nucleotide sequence ID" value="NZ_VCDP01000005.1"/>
</dbReference>
<dbReference type="SUPFAM" id="SSF52518">
    <property type="entry name" value="Thiamin diphosphate-binding fold (THDP-binding)"/>
    <property type="match status" value="2"/>
</dbReference>
<proteinExistence type="predicted"/>
<dbReference type="InterPro" id="IPR011766">
    <property type="entry name" value="TPP_enzyme_TPP-bd"/>
</dbReference>
<dbReference type="PANTHER" id="PTHR43710">
    <property type="entry name" value="2-HYDROXYACYL-COA LYASE"/>
    <property type="match status" value="1"/>
</dbReference>
<dbReference type="CDD" id="cd02008">
    <property type="entry name" value="TPP_IOR_alpha"/>
    <property type="match status" value="1"/>
</dbReference>
<dbReference type="CDD" id="cd07034">
    <property type="entry name" value="TPP_PYR_PFOR_IOR-alpha_like"/>
    <property type="match status" value="1"/>
</dbReference>
<feature type="coiled-coil region" evidence="3">
    <location>
        <begin position="595"/>
        <end position="622"/>
    </location>
</feature>
<dbReference type="InterPro" id="IPR017896">
    <property type="entry name" value="4Fe4S_Fe-S-bd"/>
</dbReference>
<dbReference type="PROSITE" id="PS51379">
    <property type="entry name" value="4FE4S_FER_2"/>
    <property type="match status" value="1"/>
</dbReference>
<evidence type="ECO:0000256" key="2">
    <source>
        <dbReference type="ARBA" id="ARBA00023002"/>
    </source>
</evidence>
<dbReference type="PANTHER" id="PTHR43710:SF5">
    <property type="entry name" value="INDOLEPYRUVATE FERREDOXIN OXIDOREDUCTASE ALPHA SUBUNIT"/>
    <property type="match status" value="1"/>
</dbReference>
<dbReference type="InterPro" id="IPR002880">
    <property type="entry name" value="Pyrv_Fd/Flavodoxin_OxRdtase_N"/>
</dbReference>